<reference evidence="2" key="1">
    <citation type="journal article" date="2002" name="Nature">
        <title>The genome sequence and structure of rice chromosome 1.</title>
        <authorList>
            <person name="Sasaki T."/>
            <person name="Matsumoto T."/>
            <person name="Yamamoto K."/>
            <person name="Sakata K."/>
            <person name="Baba T."/>
            <person name="Katayose Y."/>
            <person name="Wu J."/>
            <person name="Niimura Y."/>
            <person name="Cheng Z."/>
            <person name="Nagamura Y."/>
            <person name="Antonio B.A."/>
            <person name="Kanamori H."/>
            <person name="Hosokawa S."/>
            <person name="Masukawa M."/>
            <person name="Arikawa K."/>
            <person name="Chiden Y."/>
            <person name="Hayashi M."/>
            <person name="Okamoto M."/>
            <person name="Ando T."/>
            <person name="Aoki H."/>
            <person name="Arita K."/>
            <person name="Hamada M."/>
            <person name="Harada C."/>
            <person name="Hijishita S."/>
            <person name="Honda M."/>
            <person name="Ichikawa Y."/>
            <person name="Idonuma A."/>
            <person name="Iijima M."/>
            <person name="Ikeda M."/>
            <person name="Ikeno M."/>
            <person name="Itoh S."/>
            <person name="Itoh T."/>
            <person name="Itoh Y."/>
            <person name="Itoh Y."/>
            <person name="Iwabuchi A."/>
            <person name="Kamiya K."/>
            <person name="Karasawa W."/>
            <person name="Katagiri S."/>
            <person name="Kikuta A."/>
            <person name="Kobayashi N."/>
            <person name="Kono I."/>
            <person name="Machita K."/>
            <person name="Maehara T."/>
            <person name="Mizuno H."/>
            <person name="Mizubayashi T."/>
            <person name="Mukai Y."/>
            <person name="Nagasaki H."/>
            <person name="Nakashima M."/>
            <person name="Nakama Y."/>
            <person name="Nakamichi Y."/>
            <person name="Nakamura M."/>
            <person name="Namiki N."/>
            <person name="Negishi M."/>
            <person name="Ohta I."/>
            <person name="Ono N."/>
            <person name="Saji S."/>
            <person name="Sakai K."/>
            <person name="Shibata M."/>
            <person name="Shimokawa T."/>
            <person name="Shomura A."/>
            <person name="Song J."/>
            <person name="Takazaki Y."/>
            <person name="Terasawa K."/>
            <person name="Tsuji K."/>
            <person name="Waki K."/>
            <person name="Yamagata H."/>
            <person name="Yamane H."/>
            <person name="Yoshiki S."/>
            <person name="Yoshihara R."/>
            <person name="Yukawa K."/>
            <person name="Zhong H."/>
            <person name="Iwama H."/>
            <person name="Endo T."/>
            <person name="Ito H."/>
            <person name="Hahn J.H."/>
            <person name="Kim H.I."/>
            <person name="Eun M.Y."/>
            <person name="Yano M."/>
            <person name="Jiang J."/>
            <person name="Gojobori T."/>
        </authorList>
    </citation>
    <scope>NUCLEOTIDE SEQUENCE [LARGE SCALE GENOMIC DNA]</scope>
</reference>
<sequence>MGRWHGSDLSGLGPGKRKKRARPESPSASLLVPAPSTRATTNGDGEQSTGGGDNGVEAMGQREEKRGRAPGLYRMAMSVWERGTDFGRRGAGATRQREEGLCLRPLAACARCGGAESMTTAMTAGRCGAERRHGRQAQTGAAEADGGGDQAVSHYGTRAREATGGAAI</sequence>
<evidence type="ECO:0000313" key="2">
    <source>
        <dbReference type="EMBL" id="BAD68156.1"/>
    </source>
</evidence>
<feature type="region of interest" description="Disordered" evidence="1">
    <location>
        <begin position="129"/>
        <end position="168"/>
    </location>
</feature>
<organism evidence="2">
    <name type="scientific">Oryza sativa subsp. japonica</name>
    <name type="common">Rice</name>
    <dbReference type="NCBI Taxonomy" id="39947"/>
    <lineage>
        <taxon>Eukaryota</taxon>
        <taxon>Viridiplantae</taxon>
        <taxon>Streptophyta</taxon>
        <taxon>Embryophyta</taxon>
        <taxon>Tracheophyta</taxon>
        <taxon>Spermatophyta</taxon>
        <taxon>Magnoliopsida</taxon>
        <taxon>Liliopsida</taxon>
        <taxon>Poales</taxon>
        <taxon>Poaceae</taxon>
        <taxon>BOP clade</taxon>
        <taxon>Oryzoideae</taxon>
        <taxon>Oryzeae</taxon>
        <taxon>Oryzinae</taxon>
        <taxon>Oryza</taxon>
        <taxon>Oryza sativa</taxon>
    </lineage>
</organism>
<dbReference type="EMBL" id="AP003232">
    <property type="protein sequence ID" value="BAD68156.1"/>
    <property type="molecule type" value="Genomic_DNA"/>
</dbReference>
<gene>
    <name evidence="2" type="primary">P0034E02.22</name>
</gene>
<name>Q5VQV9_ORYSJ</name>
<dbReference type="Proteomes" id="UP000817658">
    <property type="component" value="Chromosome 1"/>
</dbReference>
<dbReference type="AlphaFoldDB" id="Q5VQV9"/>
<evidence type="ECO:0000256" key="1">
    <source>
        <dbReference type="SAM" id="MobiDB-lite"/>
    </source>
</evidence>
<protein>
    <submittedName>
        <fullName evidence="2">Epstein-Barr virus EBNA-1-like protein</fullName>
    </submittedName>
</protein>
<accession>Q5VQV9</accession>
<proteinExistence type="predicted"/>
<feature type="compositionally biased region" description="Low complexity" evidence="1">
    <location>
        <begin position="24"/>
        <end position="36"/>
    </location>
</feature>
<feature type="region of interest" description="Disordered" evidence="1">
    <location>
        <begin position="1"/>
        <end position="71"/>
    </location>
</feature>
<feature type="compositionally biased region" description="Polar residues" evidence="1">
    <location>
        <begin position="37"/>
        <end position="47"/>
    </location>
</feature>